<accession>A0A6A6QET3</accession>
<organism evidence="2 3">
    <name type="scientific">Lophium mytilinum</name>
    <dbReference type="NCBI Taxonomy" id="390894"/>
    <lineage>
        <taxon>Eukaryota</taxon>
        <taxon>Fungi</taxon>
        <taxon>Dikarya</taxon>
        <taxon>Ascomycota</taxon>
        <taxon>Pezizomycotina</taxon>
        <taxon>Dothideomycetes</taxon>
        <taxon>Pleosporomycetidae</taxon>
        <taxon>Mytilinidiales</taxon>
        <taxon>Mytilinidiaceae</taxon>
        <taxon>Lophium</taxon>
    </lineage>
</organism>
<feature type="compositionally biased region" description="Acidic residues" evidence="1">
    <location>
        <begin position="201"/>
        <end position="211"/>
    </location>
</feature>
<feature type="region of interest" description="Disordered" evidence="1">
    <location>
        <begin position="20"/>
        <end position="49"/>
    </location>
</feature>
<sequence>MAEPSSTVWTDDEDVIRRMLSENPAEPSAPLDTPKTPGEQINPGERAKHDSVVKPTSFKIIPESFARLWTDAEDDFLRKAHNAQISLTDMQRAFLPYHVSADAITKRLNLLGLWEGDAGLEMSKIENIQGVPIPSSAQPGSQRAPSLPLSQARILAGAEVDHTKIIPQPPPEASSSAGGPQPPHDSRLDSDIKNGTTFLDGDTDDADGETDDEEIIGEAPAHFDDDEIMEEAPAHLDDDEIMREALAHLDDDGNMREALAHLNDDEGLREALADADVGGGSGQNASLETLKTPEAQAFQGEPKHNESAFKPTPPAPSVPPQGLDPSTPNPSSASRAKIPNWNGHEIAKIFMGLDRDFSGGDIWREYFQIDSYGPGLRTLASVRSKVTRIKRLPTEKEKSLRLLLFQRGLLAEHHLRLG</sequence>
<name>A0A6A6QET3_9PEZI</name>
<evidence type="ECO:0000313" key="2">
    <source>
        <dbReference type="EMBL" id="KAF2490905.1"/>
    </source>
</evidence>
<dbReference type="Proteomes" id="UP000799750">
    <property type="component" value="Unassembled WGS sequence"/>
</dbReference>
<protein>
    <submittedName>
        <fullName evidence="2">Uncharacterized protein</fullName>
    </submittedName>
</protein>
<evidence type="ECO:0000256" key="1">
    <source>
        <dbReference type="SAM" id="MobiDB-lite"/>
    </source>
</evidence>
<feature type="region of interest" description="Disordered" evidence="1">
    <location>
        <begin position="299"/>
        <end position="338"/>
    </location>
</feature>
<proteinExistence type="predicted"/>
<dbReference type="EMBL" id="MU004196">
    <property type="protein sequence ID" value="KAF2490905.1"/>
    <property type="molecule type" value="Genomic_DNA"/>
</dbReference>
<feature type="compositionally biased region" description="Polar residues" evidence="1">
    <location>
        <begin position="324"/>
        <end position="334"/>
    </location>
</feature>
<gene>
    <name evidence="2" type="ORF">BU16DRAFT_565837</name>
</gene>
<evidence type="ECO:0000313" key="3">
    <source>
        <dbReference type="Proteomes" id="UP000799750"/>
    </source>
</evidence>
<dbReference type="AlphaFoldDB" id="A0A6A6QET3"/>
<keyword evidence="3" id="KW-1185">Reference proteome</keyword>
<feature type="region of interest" description="Disordered" evidence="1">
    <location>
        <begin position="164"/>
        <end position="211"/>
    </location>
</feature>
<reference evidence="2" key="1">
    <citation type="journal article" date="2020" name="Stud. Mycol.">
        <title>101 Dothideomycetes genomes: a test case for predicting lifestyles and emergence of pathogens.</title>
        <authorList>
            <person name="Haridas S."/>
            <person name="Albert R."/>
            <person name="Binder M."/>
            <person name="Bloem J."/>
            <person name="Labutti K."/>
            <person name="Salamov A."/>
            <person name="Andreopoulos B."/>
            <person name="Baker S."/>
            <person name="Barry K."/>
            <person name="Bills G."/>
            <person name="Bluhm B."/>
            <person name="Cannon C."/>
            <person name="Castanera R."/>
            <person name="Culley D."/>
            <person name="Daum C."/>
            <person name="Ezra D."/>
            <person name="Gonzalez J."/>
            <person name="Henrissat B."/>
            <person name="Kuo A."/>
            <person name="Liang C."/>
            <person name="Lipzen A."/>
            <person name="Lutzoni F."/>
            <person name="Magnuson J."/>
            <person name="Mondo S."/>
            <person name="Nolan M."/>
            <person name="Ohm R."/>
            <person name="Pangilinan J."/>
            <person name="Park H.-J."/>
            <person name="Ramirez L."/>
            <person name="Alfaro M."/>
            <person name="Sun H."/>
            <person name="Tritt A."/>
            <person name="Yoshinaga Y."/>
            <person name="Zwiers L.-H."/>
            <person name="Turgeon B."/>
            <person name="Goodwin S."/>
            <person name="Spatafora J."/>
            <person name="Crous P."/>
            <person name="Grigoriev I."/>
        </authorList>
    </citation>
    <scope>NUCLEOTIDE SEQUENCE</scope>
    <source>
        <strain evidence="2">CBS 269.34</strain>
    </source>
</reference>